<feature type="transmembrane region" description="Helical" evidence="1">
    <location>
        <begin position="15"/>
        <end position="35"/>
    </location>
</feature>
<protein>
    <recommendedName>
        <fullName evidence="2">DUF7702 domain-containing protein</fullName>
    </recommendedName>
</protein>
<dbReference type="AlphaFoldDB" id="A0A9W9G6U4"/>
<reference evidence="3" key="1">
    <citation type="submission" date="2022-11" db="EMBL/GenBank/DDBJ databases">
        <authorList>
            <person name="Petersen C."/>
        </authorList>
    </citation>
    <scope>NUCLEOTIDE SEQUENCE</scope>
    <source>
        <strain evidence="3">IBT 30069</strain>
    </source>
</reference>
<keyword evidence="1" id="KW-0812">Transmembrane</keyword>
<dbReference type="PANTHER" id="PTHR42109">
    <property type="entry name" value="UNPLACED GENOMIC SCAFFOLD UM_SCAF_CONTIG_1.265, WHOLE GENOME SHOTGUN SEQUENCE"/>
    <property type="match status" value="1"/>
</dbReference>
<feature type="domain" description="DUF7702" evidence="2">
    <location>
        <begin position="9"/>
        <end position="243"/>
    </location>
</feature>
<dbReference type="InterPro" id="IPR056119">
    <property type="entry name" value="DUF7702"/>
</dbReference>
<feature type="transmembrane region" description="Helical" evidence="1">
    <location>
        <begin position="177"/>
        <end position="195"/>
    </location>
</feature>
<keyword evidence="1" id="KW-0472">Membrane</keyword>
<evidence type="ECO:0000256" key="1">
    <source>
        <dbReference type="SAM" id="Phobius"/>
    </source>
</evidence>
<name>A0A9W9G6U4_9EURO</name>
<feature type="transmembrane region" description="Helical" evidence="1">
    <location>
        <begin position="44"/>
        <end position="64"/>
    </location>
</feature>
<sequence length="263" mass="28803">MGLDPKGEFTYRDGVAVIQVFFFSAFLILGSVLCFRHGFKRSDGWIAIVTLSILRVLAGAFQLASINNPGTTTYGGALICQGIGLAPLTLLNMGLFVRLNKWVTIIPQRVFSVASIVVIIGLALGIYGGWSSADGDMSTNSELKASVIIFPAVYVLFIGMFALFAPRWNELPKPESGLLACFAVSIPFMLARYLYSIIGDFSQHLRPEFNQLTGNVTILLCMAVLEEIFVVAFFVISGLRLAKLPESMRDKPEGETELGARRY</sequence>
<feature type="transmembrane region" description="Helical" evidence="1">
    <location>
        <begin position="145"/>
        <end position="165"/>
    </location>
</feature>
<comment type="caution">
    <text evidence="3">The sequence shown here is derived from an EMBL/GenBank/DDBJ whole genome shotgun (WGS) entry which is preliminary data.</text>
</comment>
<keyword evidence="1" id="KW-1133">Transmembrane helix</keyword>
<evidence type="ECO:0000259" key="2">
    <source>
        <dbReference type="Pfam" id="PF24800"/>
    </source>
</evidence>
<organism evidence="3 4">
    <name type="scientific">Penicillium angulare</name>
    <dbReference type="NCBI Taxonomy" id="116970"/>
    <lineage>
        <taxon>Eukaryota</taxon>
        <taxon>Fungi</taxon>
        <taxon>Dikarya</taxon>
        <taxon>Ascomycota</taxon>
        <taxon>Pezizomycotina</taxon>
        <taxon>Eurotiomycetes</taxon>
        <taxon>Eurotiomycetidae</taxon>
        <taxon>Eurotiales</taxon>
        <taxon>Aspergillaceae</taxon>
        <taxon>Penicillium</taxon>
    </lineage>
</organism>
<keyword evidence="4" id="KW-1185">Reference proteome</keyword>
<dbReference type="EMBL" id="JAPQKH010000002">
    <property type="protein sequence ID" value="KAJ5113097.1"/>
    <property type="molecule type" value="Genomic_DNA"/>
</dbReference>
<evidence type="ECO:0000313" key="4">
    <source>
        <dbReference type="Proteomes" id="UP001149165"/>
    </source>
</evidence>
<dbReference type="OrthoDB" id="2560628at2759"/>
<accession>A0A9W9G6U4</accession>
<dbReference type="Proteomes" id="UP001149165">
    <property type="component" value="Unassembled WGS sequence"/>
</dbReference>
<gene>
    <name evidence="3" type="ORF">N7456_001631</name>
</gene>
<reference evidence="3" key="2">
    <citation type="journal article" date="2023" name="IMA Fungus">
        <title>Comparative genomic study of the Penicillium genus elucidates a diverse pangenome and 15 lateral gene transfer events.</title>
        <authorList>
            <person name="Petersen C."/>
            <person name="Sorensen T."/>
            <person name="Nielsen M.R."/>
            <person name="Sondergaard T.E."/>
            <person name="Sorensen J.L."/>
            <person name="Fitzpatrick D.A."/>
            <person name="Frisvad J.C."/>
            <person name="Nielsen K.L."/>
        </authorList>
    </citation>
    <scope>NUCLEOTIDE SEQUENCE</scope>
    <source>
        <strain evidence="3">IBT 30069</strain>
    </source>
</reference>
<proteinExistence type="predicted"/>
<dbReference type="PANTHER" id="PTHR42109:SF2">
    <property type="entry name" value="INTEGRAL MEMBRANE PROTEIN"/>
    <property type="match status" value="1"/>
</dbReference>
<feature type="transmembrane region" description="Helical" evidence="1">
    <location>
        <begin position="109"/>
        <end position="130"/>
    </location>
</feature>
<dbReference type="Pfam" id="PF24800">
    <property type="entry name" value="DUF7702"/>
    <property type="match status" value="1"/>
</dbReference>
<feature type="transmembrane region" description="Helical" evidence="1">
    <location>
        <begin position="215"/>
        <end position="239"/>
    </location>
</feature>
<evidence type="ECO:0000313" key="3">
    <source>
        <dbReference type="EMBL" id="KAJ5113097.1"/>
    </source>
</evidence>
<feature type="transmembrane region" description="Helical" evidence="1">
    <location>
        <begin position="76"/>
        <end position="97"/>
    </location>
</feature>